<keyword evidence="2 4" id="KW-0547">Nucleotide-binding</keyword>
<dbReference type="GO" id="GO:0000917">
    <property type="term" value="P:division septum assembly"/>
    <property type="evidence" value="ECO:0007669"/>
    <property type="project" value="UniProtKB-KW"/>
</dbReference>
<dbReference type="GO" id="GO:0005525">
    <property type="term" value="F:GTP binding"/>
    <property type="evidence" value="ECO:0007669"/>
    <property type="project" value="UniProtKB-UniRule"/>
</dbReference>
<feature type="compositionally biased region" description="Basic and acidic residues" evidence="7">
    <location>
        <begin position="639"/>
        <end position="649"/>
    </location>
</feature>
<feature type="compositionally biased region" description="Basic and acidic residues" evidence="7">
    <location>
        <begin position="433"/>
        <end position="506"/>
    </location>
</feature>
<reference evidence="10" key="1">
    <citation type="submission" date="2020-04" db="EMBL/GenBank/DDBJ databases">
        <authorList>
            <person name="Zhang T."/>
        </authorList>
    </citation>
    <scope>NUCLEOTIDE SEQUENCE</scope>
    <source>
        <strain evidence="10">HKST-UBA02</strain>
    </source>
</reference>
<keyword evidence="4 6" id="KW-0131">Cell cycle</keyword>
<feature type="binding site" evidence="4">
    <location>
        <position position="139"/>
    </location>
    <ligand>
        <name>GTP</name>
        <dbReference type="ChEBI" id="CHEBI:37565"/>
    </ligand>
</feature>
<feature type="domain" description="Tubulin/FtsZ 2-layer sandwich" evidence="9">
    <location>
        <begin position="207"/>
        <end position="325"/>
    </location>
</feature>
<dbReference type="Pfam" id="PF12327">
    <property type="entry name" value="FtsZ_C"/>
    <property type="match status" value="1"/>
</dbReference>
<protein>
    <recommendedName>
        <fullName evidence="4 5">Cell division protein FtsZ</fullName>
    </recommendedName>
</protein>
<dbReference type="InterPro" id="IPR008280">
    <property type="entry name" value="Tub_FtsZ_C"/>
</dbReference>
<feature type="binding site" evidence="4">
    <location>
        <position position="187"/>
    </location>
    <ligand>
        <name>GTP</name>
        <dbReference type="ChEBI" id="CHEBI:37565"/>
    </ligand>
</feature>
<dbReference type="PROSITE" id="PS01134">
    <property type="entry name" value="FTSZ_1"/>
    <property type="match status" value="1"/>
</dbReference>
<keyword evidence="4 6" id="KW-0717">Septation</keyword>
<feature type="compositionally biased region" description="Basic and acidic residues" evidence="7">
    <location>
        <begin position="554"/>
        <end position="578"/>
    </location>
</feature>
<comment type="similarity">
    <text evidence="1 4 6">Belongs to the FtsZ family.</text>
</comment>
<keyword evidence="4 6" id="KW-0132">Cell division</keyword>
<dbReference type="GO" id="GO:0032153">
    <property type="term" value="C:cell division site"/>
    <property type="evidence" value="ECO:0007669"/>
    <property type="project" value="UniProtKB-UniRule"/>
</dbReference>
<accession>A0A956NE01</accession>
<feature type="compositionally biased region" description="Basic and acidic residues" evidence="7">
    <location>
        <begin position="610"/>
        <end position="621"/>
    </location>
</feature>
<comment type="subunit">
    <text evidence="4">Homodimer. Polymerizes to form a dynamic ring structure in a strictly GTP-dependent manner. Interacts directly with several other division proteins.</text>
</comment>
<evidence type="ECO:0000313" key="10">
    <source>
        <dbReference type="EMBL" id="MCA9756706.1"/>
    </source>
</evidence>
<comment type="subcellular location">
    <subcellularLocation>
        <location evidence="4">Cytoplasm</location>
    </subcellularLocation>
    <text evidence="4">Assembles at midcell at the inner surface of the cytoplasmic membrane.</text>
</comment>
<dbReference type="SMART" id="SM00864">
    <property type="entry name" value="Tubulin"/>
    <property type="match status" value="1"/>
</dbReference>
<dbReference type="AlphaFoldDB" id="A0A956NE01"/>
<comment type="function">
    <text evidence="4 6">Essential cell division protein that forms a contractile ring structure (Z ring) at the future cell division site. The regulation of the ring assembly controls the timing and the location of cell division. One of the functions of the FtsZ ring is to recruit other cell division proteins to the septum to produce a new cell wall between the dividing cells. Binds GTP and shows GTPase activity.</text>
</comment>
<dbReference type="PRINTS" id="PR00423">
    <property type="entry name" value="CELLDVISFTSZ"/>
</dbReference>
<evidence type="ECO:0000256" key="2">
    <source>
        <dbReference type="ARBA" id="ARBA00022741"/>
    </source>
</evidence>
<sequence>MLEIVESGGSPALLKVFGVGGGGSNAVNRMIQAGLKDVEFWVSNTDLQALELSPCHNRLPIGKNTTRGLGAGGDPEVGRLSAEEDAAEIEAIIEGADMVFITAGMGGGTGTGAAPVIARIARELGVLTVGIVTKPFSFEGKKKLGRAKRGLEALAEQVDTLIAIPNDKLMQIVAPGTSFDDALLMADDVLLQATRGISDLIMGHGIINLDFADVRTVMRGRGNALLGSGTAAGDGRALEAAQKAVSSPLLEDLAIGGAEAVLVNIQGGPGMGFHEAAQAAQFVSDQVGEEADVFWGAVVDPNMEDEIRVTLVATGFPEVKAAETADVRTQQPTRGEAARGHAAASHGNGTDADDPRAIEAEEWSDVLAEDELTSREGNGDGYPRDDSGWDRHDDDVIADHGRGGEGRDGRSREFAHEAHRRPEDRMAGVSGAEAHDPEFDRMPSDRMERPVPADGRGSGRDQDYDRNQDYGRDRDETSAQRGGREEVRSSRDPERAAWTRDPREAASGRYVEQGRNPEREAHAARAEEGGSRGGNPSRPGRNADPRVSEGQGRGGRDGRQQRPADPRDARGEDRRAARPAEGGRLPERERRGPADSIAFGASGLESELFLPKDRDTSDPGLRKSRWASSDPEFTDAEELDRPSTKRRPLDVPTYLRKRMD</sequence>
<dbReference type="SUPFAM" id="SSF52490">
    <property type="entry name" value="Tubulin nucleotide-binding domain-like"/>
    <property type="match status" value="1"/>
</dbReference>
<dbReference type="InterPro" id="IPR018316">
    <property type="entry name" value="Tubulin/FtsZ_2-layer-sand-dom"/>
</dbReference>
<feature type="compositionally biased region" description="Basic and acidic residues" evidence="7">
    <location>
        <begin position="584"/>
        <end position="593"/>
    </location>
</feature>
<feature type="compositionally biased region" description="Basic and acidic residues" evidence="7">
    <location>
        <begin position="515"/>
        <end position="530"/>
    </location>
</feature>
<dbReference type="GO" id="GO:0005737">
    <property type="term" value="C:cytoplasm"/>
    <property type="evidence" value="ECO:0007669"/>
    <property type="project" value="UniProtKB-SubCell"/>
</dbReference>
<dbReference type="PROSITE" id="PS01135">
    <property type="entry name" value="FTSZ_2"/>
    <property type="match status" value="1"/>
</dbReference>
<keyword evidence="3 4" id="KW-0342">GTP-binding</keyword>
<dbReference type="InterPro" id="IPR020805">
    <property type="entry name" value="Cell_div_FtsZ_CS"/>
</dbReference>
<name>A0A956NE01_UNCEI</name>
<evidence type="ECO:0000259" key="8">
    <source>
        <dbReference type="SMART" id="SM00864"/>
    </source>
</evidence>
<keyword evidence="4" id="KW-0963">Cytoplasm</keyword>
<dbReference type="Gene3D" id="3.30.1330.20">
    <property type="entry name" value="Tubulin/FtsZ, C-terminal domain"/>
    <property type="match status" value="1"/>
</dbReference>
<feature type="compositionally biased region" description="Basic and acidic residues" evidence="7">
    <location>
        <begin position="372"/>
        <end position="426"/>
    </location>
</feature>
<dbReference type="GO" id="GO:0043093">
    <property type="term" value="P:FtsZ-dependent cytokinesis"/>
    <property type="evidence" value="ECO:0007669"/>
    <property type="project" value="UniProtKB-UniRule"/>
</dbReference>
<evidence type="ECO:0000259" key="9">
    <source>
        <dbReference type="SMART" id="SM00865"/>
    </source>
</evidence>
<dbReference type="SMART" id="SM00865">
    <property type="entry name" value="Tubulin_C"/>
    <property type="match status" value="1"/>
</dbReference>
<dbReference type="EMBL" id="JAGQHS010000063">
    <property type="protein sequence ID" value="MCA9756706.1"/>
    <property type="molecule type" value="Genomic_DNA"/>
</dbReference>
<feature type="binding site" evidence="4">
    <location>
        <position position="143"/>
    </location>
    <ligand>
        <name>GTP</name>
        <dbReference type="ChEBI" id="CHEBI:37565"/>
    </ligand>
</feature>
<feature type="region of interest" description="Disordered" evidence="7">
    <location>
        <begin position="323"/>
        <end position="660"/>
    </location>
</feature>
<dbReference type="Gene3D" id="3.40.50.1440">
    <property type="entry name" value="Tubulin/FtsZ, GTPase domain"/>
    <property type="match status" value="1"/>
</dbReference>
<evidence type="ECO:0000256" key="1">
    <source>
        <dbReference type="ARBA" id="ARBA00009690"/>
    </source>
</evidence>
<evidence type="ECO:0000256" key="5">
    <source>
        <dbReference type="NCBIfam" id="TIGR00065"/>
    </source>
</evidence>
<dbReference type="CDD" id="cd02201">
    <property type="entry name" value="FtsZ_type1"/>
    <property type="match status" value="1"/>
</dbReference>
<feature type="binding site" evidence="4">
    <location>
        <begin position="108"/>
        <end position="110"/>
    </location>
    <ligand>
        <name>GTP</name>
        <dbReference type="ChEBI" id="CHEBI:37565"/>
    </ligand>
</feature>
<dbReference type="Proteomes" id="UP000739538">
    <property type="component" value="Unassembled WGS sequence"/>
</dbReference>
<dbReference type="InterPro" id="IPR045061">
    <property type="entry name" value="FtsZ/CetZ"/>
</dbReference>
<dbReference type="NCBIfam" id="TIGR00065">
    <property type="entry name" value="ftsZ"/>
    <property type="match status" value="1"/>
</dbReference>
<dbReference type="InterPro" id="IPR000158">
    <property type="entry name" value="Cell_div_FtsZ"/>
</dbReference>
<proteinExistence type="inferred from homology"/>
<dbReference type="SUPFAM" id="SSF55307">
    <property type="entry name" value="Tubulin C-terminal domain-like"/>
    <property type="match status" value="1"/>
</dbReference>
<reference evidence="10" key="2">
    <citation type="journal article" date="2021" name="Microbiome">
        <title>Successional dynamics and alternative stable states in a saline activated sludge microbial community over 9 years.</title>
        <authorList>
            <person name="Wang Y."/>
            <person name="Ye J."/>
            <person name="Ju F."/>
            <person name="Liu L."/>
            <person name="Boyd J.A."/>
            <person name="Deng Y."/>
            <person name="Parks D.H."/>
            <person name="Jiang X."/>
            <person name="Yin X."/>
            <person name="Woodcroft B.J."/>
            <person name="Tyson G.W."/>
            <person name="Hugenholtz P."/>
            <person name="Polz M.F."/>
            <person name="Zhang T."/>
        </authorList>
    </citation>
    <scope>NUCLEOTIDE SEQUENCE</scope>
    <source>
        <strain evidence="10">HKST-UBA02</strain>
    </source>
</reference>
<dbReference type="PANTHER" id="PTHR30314">
    <property type="entry name" value="CELL DIVISION PROTEIN FTSZ-RELATED"/>
    <property type="match status" value="1"/>
</dbReference>
<feature type="binding site" evidence="4">
    <location>
        <begin position="21"/>
        <end position="25"/>
    </location>
    <ligand>
        <name>GTP</name>
        <dbReference type="ChEBI" id="CHEBI:37565"/>
    </ligand>
</feature>
<comment type="caution">
    <text evidence="10">The sequence shown here is derived from an EMBL/GenBank/DDBJ whole genome shotgun (WGS) entry which is preliminary data.</text>
</comment>
<dbReference type="InterPro" id="IPR003008">
    <property type="entry name" value="Tubulin_FtsZ_GTPase"/>
</dbReference>
<organism evidence="10 11">
    <name type="scientific">Eiseniibacteriota bacterium</name>
    <dbReference type="NCBI Taxonomy" id="2212470"/>
    <lineage>
        <taxon>Bacteria</taxon>
        <taxon>Candidatus Eiseniibacteriota</taxon>
    </lineage>
</organism>
<dbReference type="InterPro" id="IPR037103">
    <property type="entry name" value="Tubulin/FtsZ-like_C"/>
</dbReference>
<feature type="domain" description="Tubulin/FtsZ GTPase" evidence="8">
    <location>
        <begin position="13"/>
        <end position="205"/>
    </location>
</feature>
<gene>
    <name evidence="4 10" type="primary">ftsZ</name>
    <name evidence="10" type="ORF">KDA27_12955</name>
</gene>
<dbReference type="PANTHER" id="PTHR30314:SF3">
    <property type="entry name" value="MITOCHONDRIAL DIVISION PROTEIN FSZA"/>
    <property type="match status" value="1"/>
</dbReference>
<feature type="compositionally biased region" description="Acidic residues" evidence="7">
    <location>
        <begin position="360"/>
        <end position="371"/>
    </location>
</feature>
<dbReference type="InterPro" id="IPR036525">
    <property type="entry name" value="Tubulin/FtsZ_GTPase_sf"/>
</dbReference>
<dbReference type="InterPro" id="IPR024757">
    <property type="entry name" value="FtsZ_C"/>
</dbReference>
<evidence type="ECO:0000256" key="7">
    <source>
        <dbReference type="SAM" id="MobiDB-lite"/>
    </source>
</evidence>
<evidence type="ECO:0000256" key="3">
    <source>
        <dbReference type="ARBA" id="ARBA00023134"/>
    </source>
</evidence>
<dbReference type="Pfam" id="PF00091">
    <property type="entry name" value="Tubulin"/>
    <property type="match status" value="1"/>
</dbReference>
<dbReference type="GO" id="GO:0003924">
    <property type="term" value="F:GTPase activity"/>
    <property type="evidence" value="ECO:0007669"/>
    <property type="project" value="UniProtKB-UniRule"/>
</dbReference>
<evidence type="ECO:0000313" key="11">
    <source>
        <dbReference type="Proteomes" id="UP000739538"/>
    </source>
</evidence>
<evidence type="ECO:0000256" key="6">
    <source>
        <dbReference type="RuleBase" id="RU000631"/>
    </source>
</evidence>
<evidence type="ECO:0000256" key="4">
    <source>
        <dbReference type="HAMAP-Rule" id="MF_00909"/>
    </source>
</evidence>
<dbReference type="HAMAP" id="MF_00909">
    <property type="entry name" value="FtsZ"/>
    <property type="match status" value="1"/>
</dbReference>
<dbReference type="GO" id="GO:0048285">
    <property type="term" value="P:organelle fission"/>
    <property type="evidence" value="ECO:0007669"/>
    <property type="project" value="TreeGrafter"/>
</dbReference>
<dbReference type="FunFam" id="3.40.50.1440:FF:000001">
    <property type="entry name" value="Cell division protein FtsZ"/>
    <property type="match status" value="1"/>
</dbReference>
<dbReference type="GO" id="GO:0051258">
    <property type="term" value="P:protein polymerization"/>
    <property type="evidence" value="ECO:0007669"/>
    <property type="project" value="UniProtKB-UniRule"/>
</dbReference>